<comment type="caution">
    <text evidence="2">The sequence shown here is derived from an EMBL/GenBank/DDBJ whole genome shotgun (WGS) entry which is preliminary data.</text>
</comment>
<feature type="transmembrane region" description="Helical" evidence="1">
    <location>
        <begin position="130"/>
        <end position="148"/>
    </location>
</feature>
<feature type="transmembrane region" description="Helical" evidence="1">
    <location>
        <begin position="187"/>
        <end position="209"/>
    </location>
</feature>
<feature type="transmembrane region" description="Helical" evidence="1">
    <location>
        <begin position="240"/>
        <end position="258"/>
    </location>
</feature>
<proteinExistence type="predicted"/>
<evidence type="ECO:0000256" key="1">
    <source>
        <dbReference type="SAM" id="Phobius"/>
    </source>
</evidence>
<dbReference type="Proteomes" id="UP000885744">
    <property type="component" value="Unassembled WGS sequence"/>
</dbReference>
<keyword evidence="1" id="KW-1133">Transmembrane helix</keyword>
<feature type="transmembrane region" description="Helical" evidence="1">
    <location>
        <begin position="89"/>
        <end position="109"/>
    </location>
</feature>
<accession>A0A7C1P5Z8</accession>
<feature type="transmembrane region" description="Helical" evidence="1">
    <location>
        <begin position="154"/>
        <end position="175"/>
    </location>
</feature>
<organism evidence="2">
    <name type="scientific">candidate division WWE3 bacterium</name>
    <dbReference type="NCBI Taxonomy" id="2053526"/>
    <lineage>
        <taxon>Bacteria</taxon>
        <taxon>Katanobacteria</taxon>
    </lineage>
</organism>
<dbReference type="AlphaFoldDB" id="A0A7C1P5Z8"/>
<feature type="transmembrane region" description="Helical" evidence="1">
    <location>
        <begin position="12"/>
        <end position="30"/>
    </location>
</feature>
<keyword evidence="1" id="KW-0472">Membrane</keyword>
<keyword evidence="1" id="KW-0812">Transmembrane</keyword>
<dbReference type="EMBL" id="DRHH01000013">
    <property type="protein sequence ID" value="HEB13851.1"/>
    <property type="molecule type" value="Genomic_DNA"/>
</dbReference>
<feature type="transmembrane region" description="Helical" evidence="1">
    <location>
        <begin position="36"/>
        <end position="55"/>
    </location>
</feature>
<gene>
    <name evidence="2" type="ORF">ENI09_00360</name>
</gene>
<name>A0A7C1P5Z8_UNCKA</name>
<evidence type="ECO:0000313" key="2">
    <source>
        <dbReference type="EMBL" id="HEB13851.1"/>
    </source>
</evidence>
<reference evidence="2" key="1">
    <citation type="journal article" date="2020" name="mSystems">
        <title>Genome- and Community-Level Interaction Insights into Carbon Utilization and Element Cycling Functions of Hydrothermarchaeota in Hydrothermal Sediment.</title>
        <authorList>
            <person name="Zhou Z."/>
            <person name="Liu Y."/>
            <person name="Xu W."/>
            <person name="Pan J."/>
            <person name="Luo Z.H."/>
            <person name="Li M."/>
        </authorList>
    </citation>
    <scope>NUCLEOTIDE SEQUENCE [LARGE SCALE GENOMIC DNA]</scope>
    <source>
        <strain evidence="2">HyVt-365</strain>
    </source>
</reference>
<sequence>MLSFLIINKRIRFALTSAVMTAALIFASFYPDIIGIGWFLVLPALALFLAYFALGRPGGIEAVTLLLLPAILALGAGLGQYFYPNFQEVLNIVFWALFAFTFYMLFLTLNVFRVERLKGEKIPLEKAARPASFVLSFLAAFLLLTAVYKLELGVLLNAVLVFCTGFFLSLNLFWFSSLTDLFNRKQFIGALFVGLGTAQVSLAFSFFPWEAHLRGLSEGVFFYAILGVARAYFEKHLKYSIVLEYILLSLAVFLFVRFF</sequence>
<feature type="transmembrane region" description="Helical" evidence="1">
    <location>
        <begin position="62"/>
        <end position="83"/>
    </location>
</feature>
<protein>
    <submittedName>
        <fullName evidence="2">Uncharacterized protein</fullName>
    </submittedName>
</protein>